<keyword evidence="8 9" id="KW-0051">Antiviral defense</keyword>
<dbReference type="InterPro" id="IPR019199">
    <property type="entry name" value="Virulence_VapD/CRISPR_Cas2"/>
</dbReference>
<evidence type="ECO:0000256" key="5">
    <source>
        <dbReference type="ARBA" id="ARBA00022759"/>
    </source>
</evidence>
<dbReference type="Gene3D" id="3.30.70.240">
    <property type="match status" value="1"/>
</dbReference>
<reference evidence="10" key="1">
    <citation type="submission" date="2019-03" db="EMBL/GenBank/DDBJ databases">
        <title>Lake Tanganyika Metagenome-Assembled Genomes (MAGs).</title>
        <authorList>
            <person name="Tran P."/>
        </authorList>
    </citation>
    <scope>NUCLEOTIDE SEQUENCE</scope>
    <source>
        <strain evidence="10">K_DeepCast_65m_m2_066</strain>
    </source>
</reference>
<comment type="cofactor">
    <cofactor evidence="1 9">
        <name>Mg(2+)</name>
        <dbReference type="ChEBI" id="CHEBI:18420"/>
    </cofactor>
</comment>
<evidence type="ECO:0000256" key="2">
    <source>
        <dbReference type="ARBA" id="ARBA00009959"/>
    </source>
</evidence>
<evidence type="ECO:0000256" key="7">
    <source>
        <dbReference type="ARBA" id="ARBA00022842"/>
    </source>
</evidence>
<gene>
    <name evidence="9 10" type="primary">cas2</name>
    <name evidence="10" type="ORF">FJZ47_06700</name>
</gene>
<dbReference type="Pfam" id="PF09827">
    <property type="entry name" value="CRISPR_Cas2"/>
    <property type="match status" value="1"/>
</dbReference>
<evidence type="ECO:0000256" key="9">
    <source>
        <dbReference type="HAMAP-Rule" id="MF_01471"/>
    </source>
</evidence>
<dbReference type="Proteomes" id="UP000712673">
    <property type="component" value="Unassembled WGS sequence"/>
</dbReference>
<evidence type="ECO:0000313" key="10">
    <source>
        <dbReference type="EMBL" id="MBM3223471.1"/>
    </source>
</evidence>
<comment type="subunit">
    <text evidence="9">Homodimer, forms a heterotetramer with a Cas1 homodimer.</text>
</comment>
<dbReference type="EC" id="3.1.-.-" evidence="9"/>
<dbReference type="GO" id="GO:0043571">
    <property type="term" value="P:maintenance of CRISPR repeat elements"/>
    <property type="evidence" value="ECO:0007669"/>
    <property type="project" value="UniProtKB-UniRule"/>
</dbReference>
<keyword evidence="6 9" id="KW-0378">Hydrolase</keyword>
<dbReference type="GO" id="GO:0051607">
    <property type="term" value="P:defense response to virus"/>
    <property type="evidence" value="ECO:0007669"/>
    <property type="project" value="UniProtKB-UniRule"/>
</dbReference>
<dbReference type="NCBIfam" id="TIGR01573">
    <property type="entry name" value="cas2"/>
    <property type="match status" value="1"/>
</dbReference>
<keyword evidence="7 9" id="KW-0460">Magnesium</keyword>
<dbReference type="InterPro" id="IPR021127">
    <property type="entry name" value="CRISPR_associated_Cas2"/>
</dbReference>
<evidence type="ECO:0000256" key="8">
    <source>
        <dbReference type="ARBA" id="ARBA00023118"/>
    </source>
</evidence>
<protein>
    <recommendedName>
        <fullName evidence="9">CRISPR-associated endoribonuclease Cas2</fullName>
        <ecNumber evidence="9">3.1.-.-</ecNumber>
    </recommendedName>
</protein>
<sequence>MAVQKLWYIICYDITEPKRWRVVYKKLHGYGRRLQYSIFRCRLTALQMERLRWELEELLNNEDKLLILSLCDSCEQRVSTHNRPESWAIETTNFEIA</sequence>
<dbReference type="GO" id="GO:0046872">
    <property type="term" value="F:metal ion binding"/>
    <property type="evidence" value="ECO:0007669"/>
    <property type="project" value="UniProtKB-UniRule"/>
</dbReference>
<keyword evidence="4 9" id="KW-0479">Metal-binding</keyword>
<keyword evidence="5 9" id="KW-0255">Endonuclease</keyword>
<evidence type="ECO:0000256" key="3">
    <source>
        <dbReference type="ARBA" id="ARBA00022722"/>
    </source>
</evidence>
<dbReference type="CDD" id="cd09725">
    <property type="entry name" value="Cas2_I_II_III"/>
    <property type="match status" value="1"/>
</dbReference>
<dbReference type="AlphaFoldDB" id="A0A938B1U4"/>
<dbReference type="EMBL" id="VGLS01000148">
    <property type="protein sequence ID" value="MBM3223471.1"/>
    <property type="molecule type" value="Genomic_DNA"/>
</dbReference>
<evidence type="ECO:0000256" key="4">
    <source>
        <dbReference type="ARBA" id="ARBA00022723"/>
    </source>
</evidence>
<comment type="function">
    <text evidence="9">CRISPR (clustered regularly interspaced short palindromic repeat), is an adaptive immune system that provides protection against mobile genetic elements (viruses, transposable elements and conjugative plasmids). CRISPR clusters contain sequences complementary to antecedent mobile elements and target invading nucleic acids. CRISPR clusters are transcribed and processed into CRISPR RNA (crRNA). Functions as a ssRNA-specific endoribonuclease. Involved in the integration of spacer DNA into the CRISPR cassette.</text>
</comment>
<dbReference type="SUPFAM" id="SSF143430">
    <property type="entry name" value="TTP0101/SSO1404-like"/>
    <property type="match status" value="1"/>
</dbReference>
<name>A0A938B1U4_UNCTE</name>
<proteinExistence type="inferred from homology"/>
<dbReference type="PANTHER" id="PTHR34405:SF3">
    <property type="entry name" value="CRISPR-ASSOCIATED ENDORIBONUCLEASE CAS2 3"/>
    <property type="match status" value="1"/>
</dbReference>
<dbReference type="GO" id="GO:0004521">
    <property type="term" value="F:RNA endonuclease activity"/>
    <property type="evidence" value="ECO:0007669"/>
    <property type="project" value="InterPro"/>
</dbReference>
<keyword evidence="3 9" id="KW-0540">Nuclease</keyword>
<evidence type="ECO:0000313" key="11">
    <source>
        <dbReference type="Proteomes" id="UP000712673"/>
    </source>
</evidence>
<organism evidence="10 11">
    <name type="scientific">Tectimicrobiota bacterium</name>
    <dbReference type="NCBI Taxonomy" id="2528274"/>
    <lineage>
        <taxon>Bacteria</taxon>
        <taxon>Pseudomonadati</taxon>
        <taxon>Nitrospinota/Tectimicrobiota group</taxon>
        <taxon>Candidatus Tectimicrobiota</taxon>
    </lineage>
</organism>
<dbReference type="PANTHER" id="PTHR34405">
    <property type="entry name" value="CRISPR-ASSOCIATED ENDORIBONUCLEASE CAS2"/>
    <property type="match status" value="1"/>
</dbReference>
<dbReference type="GO" id="GO:0016787">
    <property type="term" value="F:hydrolase activity"/>
    <property type="evidence" value="ECO:0007669"/>
    <property type="project" value="UniProtKB-KW"/>
</dbReference>
<evidence type="ECO:0000256" key="6">
    <source>
        <dbReference type="ARBA" id="ARBA00022801"/>
    </source>
</evidence>
<accession>A0A938B1U4</accession>
<comment type="similarity">
    <text evidence="2 9">Belongs to the CRISPR-associated endoribonuclease Cas2 protein family.</text>
</comment>
<feature type="binding site" evidence="9">
    <location>
        <position position="13"/>
    </location>
    <ligand>
        <name>Mg(2+)</name>
        <dbReference type="ChEBI" id="CHEBI:18420"/>
        <note>catalytic</note>
    </ligand>
</feature>
<comment type="caution">
    <text evidence="10">The sequence shown here is derived from an EMBL/GenBank/DDBJ whole genome shotgun (WGS) entry which is preliminary data.</text>
</comment>
<dbReference type="HAMAP" id="MF_01471">
    <property type="entry name" value="Cas2"/>
    <property type="match status" value="1"/>
</dbReference>
<evidence type="ECO:0000256" key="1">
    <source>
        <dbReference type="ARBA" id="ARBA00001946"/>
    </source>
</evidence>